<keyword evidence="2" id="KW-1185">Reference proteome</keyword>
<sequence>MAATHSKDPLPATVNCDNQDNLSSSQAINVALGVLPVVFFGV</sequence>
<dbReference type="EMBL" id="AWWV01012393">
    <property type="protein sequence ID" value="OMO67592.1"/>
    <property type="molecule type" value="Genomic_DNA"/>
</dbReference>
<gene>
    <name evidence="1" type="ORF">CCACVL1_20429</name>
</gene>
<organism evidence="1 2">
    <name type="scientific">Corchorus capsularis</name>
    <name type="common">Jute</name>
    <dbReference type="NCBI Taxonomy" id="210143"/>
    <lineage>
        <taxon>Eukaryota</taxon>
        <taxon>Viridiplantae</taxon>
        <taxon>Streptophyta</taxon>
        <taxon>Embryophyta</taxon>
        <taxon>Tracheophyta</taxon>
        <taxon>Spermatophyta</taxon>
        <taxon>Magnoliopsida</taxon>
        <taxon>eudicotyledons</taxon>
        <taxon>Gunneridae</taxon>
        <taxon>Pentapetalae</taxon>
        <taxon>rosids</taxon>
        <taxon>malvids</taxon>
        <taxon>Malvales</taxon>
        <taxon>Malvaceae</taxon>
        <taxon>Grewioideae</taxon>
        <taxon>Apeibeae</taxon>
        <taxon>Corchorus</taxon>
    </lineage>
</organism>
<evidence type="ECO:0000313" key="1">
    <source>
        <dbReference type="EMBL" id="OMO67592.1"/>
    </source>
</evidence>
<proteinExistence type="predicted"/>
<accession>A0A1R3HB94</accession>
<comment type="caution">
    <text evidence="1">The sequence shown here is derived from an EMBL/GenBank/DDBJ whole genome shotgun (WGS) entry which is preliminary data.</text>
</comment>
<reference evidence="1 2" key="1">
    <citation type="submission" date="2013-09" db="EMBL/GenBank/DDBJ databases">
        <title>Corchorus capsularis genome sequencing.</title>
        <authorList>
            <person name="Alam M."/>
            <person name="Haque M.S."/>
            <person name="Islam M.S."/>
            <person name="Emdad E.M."/>
            <person name="Islam M.M."/>
            <person name="Ahmed B."/>
            <person name="Halim A."/>
            <person name="Hossen Q.M.M."/>
            <person name="Hossain M.Z."/>
            <person name="Ahmed R."/>
            <person name="Khan M.M."/>
            <person name="Islam R."/>
            <person name="Rashid M.M."/>
            <person name="Khan S.A."/>
            <person name="Rahman M.S."/>
            <person name="Alam M."/>
        </authorList>
    </citation>
    <scope>NUCLEOTIDE SEQUENCE [LARGE SCALE GENOMIC DNA]</scope>
    <source>
        <strain evidence="2">cv. CVL-1</strain>
        <tissue evidence="1">Whole seedling</tissue>
    </source>
</reference>
<dbReference type="Proteomes" id="UP000188268">
    <property type="component" value="Unassembled WGS sequence"/>
</dbReference>
<dbReference type="AlphaFoldDB" id="A0A1R3HB94"/>
<name>A0A1R3HB94_COCAP</name>
<protein>
    <submittedName>
        <fullName evidence="1">Uncharacterized protein</fullName>
    </submittedName>
</protein>
<dbReference type="Gramene" id="OMO67592">
    <property type="protein sequence ID" value="OMO67592"/>
    <property type="gene ID" value="CCACVL1_20429"/>
</dbReference>
<evidence type="ECO:0000313" key="2">
    <source>
        <dbReference type="Proteomes" id="UP000188268"/>
    </source>
</evidence>